<dbReference type="InterPro" id="IPR036412">
    <property type="entry name" value="HAD-like_sf"/>
</dbReference>
<dbReference type="eggNOG" id="arCOG02291">
    <property type="taxonomic scope" value="Archaea"/>
</dbReference>
<keyword evidence="2" id="KW-1185">Reference proteome</keyword>
<dbReference type="Gene3D" id="3.40.50.1000">
    <property type="entry name" value="HAD superfamily/HAD-like"/>
    <property type="match status" value="1"/>
</dbReference>
<accession>M0LQB4</accession>
<organism evidence="1 2">
    <name type="scientific">Halobiforma nitratireducens JCM 10879</name>
    <dbReference type="NCBI Taxonomy" id="1227454"/>
    <lineage>
        <taxon>Archaea</taxon>
        <taxon>Methanobacteriati</taxon>
        <taxon>Methanobacteriota</taxon>
        <taxon>Stenosarchaea group</taxon>
        <taxon>Halobacteria</taxon>
        <taxon>Halobacteriales</taxon>
        <taxon>Natrialbaceae</taxon>
        <taxon>Halobiforma</taxon>
    </lineage>
</organism>
<proteinExistence type="predicted"/>
<gene>
    <name evidence="1" type="ORF">C446_12107</name>
</gene>
<dbReference type="SUPFAM" id="SSF56784">
    <property type="entry name" value="HAD-like"/>
    <property type="match status" value="1"/>
</dbReference>
<reference evidence="1 2" key="1">
    <citation type="journal article" date="2014" name="PLoS Genet.">
        <title>Phylogenetically driven sequencing of extremely halophilic archaea reveals strategies for static and dynamic osmo-response.</title>
        <authorList>
            <person name="Becker E.A."/>
            <person name="Seitzer P.M."/>
            <person name="Tritt A."/>
            <person name="Larsen D."/>
            <person name="Krusor M."/>
            <person name="Yao A.I."/>
            <person name="Wu D."/>
            <person name="Madern D."/>
            <person name="Eisen J.A."/>
            <person name="Darling A.E."/>
            <person name="Facciotti M.T."/>
        </authorList>
    </citation>
    <scope>NUCLEOTIDE SEQUENCE [LARGE SCALE GENOMIC DNA]</scope>
    <source>
        <strain evidence="1 2">JCM 10879</strain>
    </source>
</reference>
<evidence type="ECO:0000313" key="2">
    <source>
        <dbReference type="Proteomes" id="UP000011607"/>
    </source>
</evidence>
<name>M0LQB4_9EURY</name>
<dbReference type="STRING" id="1227454.C446_12107"/>
<dbReference type="PATRIC" id="fig|1227454.3.peg.2473"/>
<dbReference type="OrthoDB" id="238326at2157"/>
<comment type="caution">
    <text evidence="1">The sequence shown here is derived from an EMBL/GenBank/DDBJ whole genome shotgun (WGS) entry which is preliminary data.</text>
</comment>
<dbReference type="InterPro" id="IPR023214">
    <property type="entry name" value="HAD_sf"/>
</dbReference>
<dbReference type="Proteomes" id="UP000011607">
    <property type="component" value="Unassembled WGS sequence"/>
</dbReference>
<evidence type="ECO:0000313" key="1">
    <source>
        <dbReference type="EMBL" id="EMA35666.1"/>
    </source>
</evidence>
<dbReference type="RefSeq" id="WP_006673332.1">
    <property type="nucleotide sequence ID" value="NZ_AOMA01000120.1"/>
</dbReference>
<dbReference type="Pfam" id="PF00702">
    <property type="entry name" value="Hydrolase"/>
    <property type="match status" value="1"/>
</dbReference>
<protein>
    <submittedName>
        <fullName evidence="1">Haloacid dehalogenase</fullName>
    </submittedName>
</protein>
<sequence>MAVSFDLFGTLVCADTPDDPAAAVAAELEARDVDVPDDWGDAYREPHVDAPEGAEVPLHAHVARALASRGVTPAGNVPRRAVVSAFDPVVETRDGAREAVETAREYGPIAICSNCSVPELVGRTLVRSEFSRDEFDAVVSSVACGWRKPAPDIFEIVADELEVGPGTLVHVGDDPRTDGGVEAVDGRAVLLEKTPLSDVPDRLEELLETTVTQTEGSG</sequence>
<dbReference type="AlphaFoldDB" id="M0LQB4"/>
<dbReference type="EMBL" id="AOMA01000120">
    <property type="protein sequence ID" value="EMA35666.1"/>
    <property type="molecule type" value="Genomic_DNA"/>
</dbReference>